<keyword evidence="2" id="KW-1185">Reference proteome</keyword>
<sequence length="259" mass="26956">MMFDPNMVPPQQTGTAGMDAYAGAQAAAKAAAESVAAQKTNAGQLSKVQRAIADQVDLSAKANEKVEDAPEPFAHLPVFEVQTNALDVLNAVKPAIQDAQGRMDNDAFIILSMIGVPPEKARQIASEMADGPLGDVAISGVDGVPNGISVESLVKGIASGDIKADAGSLQMISQAVNIDLTQLQSGSSGRMSGGISLAEINAKIEQISVKYTSIEIRQIYQQVAPLSWTLTAMALMSPTLPTASHSTLTAMATRIKPRG</sequence>
<dbReference type="EMBL" id="CP031555">
    <property type="protein sequence ID" value="AXO13422.1"/>
    <property type="molecule type" value="Genomic_DNA"/>
</dbReference>
<evidence type="ECO:0000313" key="2">
    <source>
        <dbReference type="Proteomes" id="UP000256971"/>
    </source>
</evidence>
<proteinExistence type="predicted"/>
<accession>A0ABM6XUS4</accession>
<reference evidence="1 2" key="1">
    <citation type="submission" date="2018-08" db="EMBL/GenBank/DDBJ databases">
        <title>Complete genome sequence of type strain Thalassospira indica MCCC 1A01103T, isolated from isolated from deep seawater of the Indian Ocean.</title>
        <authorList>
            <person name="Liu Y."/>
        </authorList>
    </citation>
    <scope>NUCLEOTIDE SEQUENCE [LARGE SCALE GENOMIC DNA]</scope>
    <source>
        <strain evidence="1 2">PB8BT</strain>
    </source>
</reference>
<protein>
    <submittedName>
        <fullName evidence="1">Uncharacterized protein</fullName>
    </submittedName>
</protein>
<organism evidence="1 2">
    <name type="scientific">Thalassospira indica</name>
    <dbReference type="NCBI Taxonomy" id="1891279"/>
    <lineage>
        <taxon>Bacteria</taxon>
        <taxon>Pseudomonadati</taxon>
        <taxon>Pseudomonadota</taxon>
        <taxon>Alphaproteobacteria</taxon>
        <taxon>Rhodospirillales</taxon>
        <taxon>Thalassospiraceae</taxon>
        <taxon>Thalassospira</taxon>
    </lineage>
</organism>
<evidence type="ECO:0000313" key="1">
    <source>
        <dbReference type="EMBL" id="AXO13422.1"/>
    </source>
</evidence>
<dbReference type="RefSeq" id="WP_129542673.1">
    <property type="nucleotide sequence ID" value="NZ_CP031555.1"/>
</dbReference>
<gene>
    <name evidence="1" type="ORF">DY252_03755</name>
</gene>
<dbReference type="Proteomes" id="UP000256971">
    <property type="component" value="Chromosome"/>
</dbReference>
<name>A0ABM6XUS4_9PROT</name>